<dbReference type="OrthoDB" id="9773246at2"/>
<protein>
    <recommendedName>
        <fullName evidence="2">histidine kinase</fullName>
        <ecNumber evidence="2">2.7.13.3</ecNumber>
    </recommendedName>
</protein>
<dbReference type="InterPro" id="IPR000595">
    <property type="entry name" value="cNMP-bd_dom"/>
</dbReference>
<dbReference type="SMART" id="SM00100">
    <property type="entry name" value="cNMP"/>
    <property type="match status" value="1"/>
</dbReference>
<dbReference type="SMART" id="SM00387">
    <property type="entry name" value="HATPase_c"/>
    <property type="match status" value="1"/>
</dbReference>
<dbReference type="PANTHER" id="PTHR43065:SF48">
    <property type="entry name" value="HISTIDINE KINASE"/>
    <property type="match status" value="1"/>
</dbReference>
<dbReference type="CDD" id="cd00038">
    <property type="entry name" value="CAP_ED"/>
    <property type="match status" value="1"/>
</dbReference>
<reference evidence="7 8" key="1">
    <citation type="journal article" date="2019" name="Genome Biol. Evol.">
        <title>Day and night: Metabolic profiles and evolutionary relationships of six axenic non-marine cyanobacteria.</title>
        <authorList>
            <person name="Will S.E."/>
            <person name="Henke P."/>
            <person name="Boedeker C."/>
            <person name="Huang S."/>
            <person name="Brinkmann H."/>
            <person name="Rohde M."/>
            <person name="Jarek M."/>
            <person name="Friedl T."/>
            <person name="Seufert S."/>
            <person name="Schumacher M."/>
            <person name="Overmann J."/>
            <person name="Neumann-Schaal M."/>
            <person name="Petersen J."/>
        </authorList>
    </citation>
    <scope>NUCLEOTIDE SEQUENCE [LARGE SCALE GENOMIC DNA]</scope>
    <source>
        <strain evidence="7 8">PCC 6912</strain>
    </source>
</reference>
<evidence type="ECO:0000259" key="5">
    <source>
        <dbReference type="PROSITE" id="PS50042"/>
    </source>
</evidence>
<evidence type="ECO:0000313" key="7">
    <source>
        <dbReference type="EMBL" id="RUR83649.1"/>
    </source>
</evidence>
<dbReference type="InterPro" id="IPR036890">
    <property type="entry name" value="HATPase_C_sf"/>
</dbReference>
<dbReference type="Proteomes" id="UP000268857">
    <property type="component" value="Unassembled WGS sequence"/>
</dbReference>
<dbReference type="PANTHER" id="PTHR43065">
    <property type="entry name" value="SENSOR HISTIDINE KINASE"/>
    <property type="match status" value="1"/>
</dbReference>
<dbReference type="Gene3D" id="3.30.565.10">
    <property type="entry name" value="Histidine kinase-like ATPase, C-terminal domain"/>
    <property type="match status" value="1"/>
</dbReference>
<dbReference type="PROSITE" id="PS50042">
    <property type="entry name" value="CNMP_BINDING_3"/>
    <property type="match status" value="1"/>
</dbReference>
<comment type="catalytic activity">
    <reaction evidence="1">
        <text>ATP + protein L-histidine = ADP + protein N-phospho-L-histidine.</text>
        <dbReference type="EC" id="2.7.13.3"/>
    </reaction>
</comment>
<evidence type="ECO:0000256" key="1">
    <source>
        <dbReference type="ARBA" id="ARBA00000085"/>
    </source>
</evidence>
<dbReference type="EMBL" id="RSCJ01000006">
    <property type="protein sequence ID" value="RUR83649.1"/>
    <property type="molecule type" value="Genomic_DNA"/>
</dbReference>
<evidence type="ECO:0000313" key="8">
    <source>
        <dbReference type="Proteomes" id="UP000268857"/>
    </source>
</evidence>
<dbReference type="GO" id="GO:0000160">
    <property type="term" value="P:phosphorelay signal transduction system"/>
    <property type="evidence" value="ECO:0007669"/>
    <property type="project" value="UniProtKB-KW"/>
</dbReference>
<dbReference type="InterPro" id="IPR004358">
    <property type="entry name" value="Sig_transdc_His_kin-like_C"/>
</dbReference>
<dbReference type="InterPro" id="IPR014710">
    <property type="entry name" value="RmlC-like_jellyroll"/>
</dbReference>
<keyword evidence="4" id="KW-0902">Two-component regulatory system</keyword>
<dbReference type="Pfam" id="PF02518">
    <property type="entry name" value="HATPase_c"/>
    <property type="match status" value="1"/>
</dbReference>
<dbReference type="STRING" id="211165.GCA_000317285_00170"/>
<feature type="domain" description="Cyclic nucleotide-binding" evidence="5">
    <location>
        <begin position="10"/>
        <end position="128"/>
    </location>
</feature>
<name>A0A3S0Y3K8_CHLFR</name>
<proteinExistence type="predicted"/>
<gene>
    <name evidence="7" type="ORF">PCC6912_18920</name>
</gene>
<feature type="domain" description="Histidine kinase" evidence="6">
    <location>
        <begin position="283"/>
        <end position="461"/>
    </location>
</feature>
<sequence>MLEALRKIPLFQELTEEQLQYLTQGIQVWLNPGEMLFNQGEPVELFYVVLEGTVRISRKIYNQELFLNTYDTGMFLGEVPLLTGTVHLASGQAVCRSHVYCIKKDDFWQMLVICPSVRKVILGCMARRMQELQVLSQQHEKLISLGTLAAGLAHEINNPASAVHRVAEQLRTPIAILEAFALRPIEQHLTPVQLQCLSKLKRDAIKHFTTPNRLDPLTQIKLEDELANWLEEHDIADGWIFVSTLVAAGINTTELESIRSQVSVNALSDVLNWLEATLSVISLLDVLEQGTTRISELVKAVKAYSYMDQSPLQEVDVHEGLESTLTILSYKLRKKSGIVVTREYDPNLPRISAYGTELNQVWTNLIDNAIDALGESGQIWVRTAREIDYVLVEIADNGPGIPLEIQSRIFEPFFTTKEVGAGTGLGLEIAYRIVVFQHHGDIRLFSEPSNTSFKVRLPINQS</sequence>
<keyword evidence="3 7" id="KW-0808">Transferase</keyword>
<dbReference type="GO" id="GO:0004673">
    <property type="term" value="F:protein histidine kinase activity"/>
    <property type="evidence" value="ECO:0007669"/>
    <property type="project" value="UniProtKB-EC"/>
</dbReference>
<evidence type="ECO:0000256" key="3">
    <source>
        <dbReference type="ARBA" id="ARBA00022777"/>
    </source>
</evidence>
<dbReference type="Gene3D" id="1.10.287.130">
    <property type="match status" value="1"/>
</dbReference>
<dbReference type="Pfam" id="PF00027">
    <property type="entry name" value="cNMP_binding"/>
    <property type="match status" value="1"/>
</dbReference>
<evidence type="ECO:0000256" key="2">
    <source>
        <dbReference type="ARBA" id="ARBA00012438"/>
    </source>
</evidence>
<organism evidence="7 8">
    <name type="scientific">Chlorogloeopsis fritschii PCC 6912</name>
    <dbReference type="NCBI Taxonomy" id="211165"/>
    <lineage>
        <taxon>Bacteria</taxon>
        <taxon>Bacillati</taxon>
        <taxon>Cyanobacteriota</taxon>
        <taxon>Cyanophyceae</taxon>
        <taxon>Nostocales</taxon>
        <taxon>Chlorogloeopsidaceae</taxon>
        <taxon>Chlorogloeopsis</taxon>
    </lineage>
</organism>
<dbReference type="InterPro" id="IPR005467">
    <property type="entry name" value="His_kinase_dom"/>
</dbReference>
<accession>A0A3S0Y3K8</accession>
<dbReference type="Gene3D" id="2.60.120.10">
    <property type="entry name" value="Jelly Rolls"/>
    <property type="match status" value="1"/>
</dbReference>
<evidence type="ECO:0000259" key="6">
    <source>
        <dbReference type="PROSITE" id="PS50109"/>
    </source>
</evidence>
<dbReference type="SUPFAM" id="SSF51206">
    <property type="entry name" value="cAMP-binding domain-like"/>
    <property type="match status" value="1"/>
</dbReference>
<dbReference type="RefSeq" id="WP_016877506.1">
    <property type="nucleotide sequence ID" value="NZ_AJLN01000016.1"/>
</dbReference>
<dbReference type="PRINTS" id="PR00344">
    <property type="entry name" value="BCTRLSENSOR"/>
</dbReference>
<dbReference type="EC" id="2.7.13.3" evidence="2"/>
<comment type="caution">
    <text evidence="7">The sequence shown here is derived from an EMBL/GenBank/DDBJ whole genome shotgun (WGS) entry which is preliminary data.</text>
</comment>
<dbReference type="InterPro" id="IPR003594">
    <property type="entry name" value="HATPase_dom"/>
</dbReference>
<keyword evidence="8" id="KW-1185">Reference proteome</keyword>
<dbReference type="AlphaFoldDB" id="A0A3S0Y3K8"/>
<keyword evidence="3 7" id="KW-0418">Kinase</keyword>
<dbReference type="InterPro" id="IPR018490">
    <property type="entry name" value="cNMP-bd_dom_sf"/>
</dbReference>
<dbReference type="SUPFAM" id="SSF55874">
    <property type="entry name" value="ATPase domain of HSP90 chaperone/DNA topoisomerase II/histidine kinase"/>
    <property type="match status" value="1"/>
</dbReference>
<evidence type="ECO:0000256" key="4">
    <source>
        <dbReference type="ARBA" id="ARBA00023012"/>
    </source>
</evidence>
<dbReference type="PROSITE" id="PS50109">
    <property type="entry name" value="HIS_KIN"/>
    <property type="match status" value="1"/>
</dbReference>